<dbReference type="PROSITE" id="PS51186">
    <property type="entry name" value="GNAT"/>
    <property type="match status" value="1"/>
</dbReference>
<dbReference type="PANTHER" id="PTHR10908">
    <property type="entry name" value="SEROTONIN N-ACETYLTRANSFERASE"/>
    <property type="match status" value="1"/>
</dbReference>
<dbReference type="InterPro" id="IPR016181">
    <property type="entry name" value="Acyl_CoA_acyltransferase"/>
</dbReference>
<evidence type="ECO:0000313" key="5">
    <source>
        <dbReference type="Proteomes" id="UP000004828"/>
    </source>
</evidence>
<evidence type="ECO:0000313" key="4">
    <source>
        <dbReference type="EMBL" id="EEV02375.1"/>
    </source>
</evidence>
<accession>C7G710</accession>
<dbReference type="InterPro" id="IPR051635">
    <property type="entry name" value="SNAT-like"/>
</dbReference>
<dbReference type="Proteomes" id="UP000004828">
    <property type="component" value="Unassembled WGS sequence"/>
</dbReference>
<dbReference type="AlphaFoldDB" id="C7G710"/>
<evidence type="ECO:0000259" key="3">
    <source>
        <dbReference type="PROSITE" id="PS51186"/>
    </source>
</evidence>
<reference evidence="4 5" key="1">
    <citation type="submission" date="2009-08" db="EMBL/GenBank/DDBJ databases">
        <authorList>
            <person name="Weinstock G."/>
            <person name="Sodergren E."/>
            <person name="Clifton S."/>
            <person name="Fulton L."/>
            <person name="Fulton B."/>
            <person name="Courtney L."/>
            <person name="Fronick C."/>
            <person name="Harrison M."/>
            <person name="Strong C."/>
            <person name="Farmer C."/>
            <person name="Delahaunty K."/>
            <person name="Markovic C."/>
            <person name="Hall O."/>
            <person name="Minx P."/>
            <person name="Tomlinson C."/>
            <person name="Mitreva M."/>
            <person name="Nelson J."/>
            <person name="Hou S."/>
            <person name="Wollam A."/>
            <person name="Pepin K.H."/>
            <person name="Johnson M."/>
            <person name="Bhonagiri V."/>
            <person name="Nash W.E."/>
            <person name="Warren W."/>
            <person name="Chinwalla A."/>
            <person name="Mardis E.R."/>
            <person name="Wilson R.K."/>
        </authorList>
    </citation>
    <scope>NUCLEOTIDE SEQUENCE [LARGE SCALE GENOMIC DNA]</scope>
    <source>
        <strain evidence="4 5">L1-82</strain>
    </source>
</reference>
<proteinExistence type="predicted"/>
<dbReference type="Gene3D" id="3.40.630.30">
    <property type="match status" value="1"/>
</dbReference>
<dbReference type="HOGENOM" id="CLU_061829_2_0_9"/>
<dbReference type="InterPro" id="IPR000182">
    <property type="entry name" value="GNAT_dom"/>
</dbReference>
<dbReference type="Pfam" id="PF13527">
    <property type="entry name" value="Acetyltransf_9"/>
    <property type="match status" value="1"/>
</dbReference>
<evidence type="ECO:0000256" key="2">
    <source>
        <dbReference type="ARBA" id="ARBA00023315"/>
    </source>
</evidence>
<comment type="caution">
    <text evidence="4">The sequence shown here is derived from an EMBL/GenBank/DDBJ whole genome shotgun (WGS) entry which is preliminary data.</text>
</comment>
<dbReference type="CDD" id="cd04301">
    <property type="entry name" value="NAT_SF"/>
    <property type="match status" value="1"/>
</dbReference>
<dbReference type="SUPFAM" id="SSF55729">
    <property type="entry name" value="Acyl-CoA N-acyltransferases (Nat)"/>
    <property type="match status" value="1"/>
</dbReference>
<organism evidence="4 5">
    <name type="scientific">Roseburia intestinalis L1-82</name>
    <dbReference type="NCBI Taxonomy" id="536231"/>
    <lineage>
        <taxon>Bacteria</taxon>
        <taxon>Bacillati</taxon>
        <taxon>Bacillota</taxon>
        <taxon>Clostridia</taxon>
        <taxon>Lachnospirales</taxon>
        <taxon>Lachnospiraceae</taxon>
        <taxon>Roseburia</taxon>
    </lineage>
</organism>
<name>C7G710_9FIRM</name>
<gene>
    <name evidence="4" type="ORF">ROSINTL182_05677</name>
</gene>
<evidence type="ECO:0000256" key="1">
    <source>
        <dbReference type="ARBA" id="ARBA00022679"/>
    </source>
</evidence>
<keyword evidence="1 4" id="KW-0808">Transferase</keyword>
<feature type="domain" description="N-acetyltransferase" evidence="3">
    <location>
        <begin position="12"/>
        <end position="170"/>
    </location>
</feature>
<sequence>MQQELKMETKTMDIRFATINDIDAITELERQCFPPEEAAEKDSFEKRLTVFPNHFWLLEDSGKLASMINGMTTDIPILRDEMFEDATMHCEEGQWQMIFGVATLPEYQKMGCASKLMERVIADVKEQERKGIVLTCKESLIPFYERFGFVNEGKSMSKHGGAVWYDMRLVFEEL</sequence>
<dbReference type="GO" id="GO:0008080">
    <property type="term" value="F:N-acetyltransferase activity"/>
    <property type="evidence" value="ECO:0007669"/>
    <property type="project" value="UniProtKB-ARBA"/>
</dbReference>
<keyword evidence="2" id="KW-0012">Acyltransferase</keyword>
<dbReference type="PANTHER" id="PTHR10908:SF0">
    <property type="entry name" value="SEROTONIN N-ACETYLTRANSFERASE"/>
    <property type="match status" value="1"/>
</dbReference>
<dbReference type="EMBL" id="ABYJ02000038">
    <property type="protein sequence ID" value="EEV02375.1"/>
    <property type="molecule type" value="Genomic_DNA"/>
</dbReference>
<protein>
    <submittedName>
        <fullName evidence="4">Acetyltransferase, GNAT family</fullName>
    </submittedName>
</protein>